<dbReference type="AlphaFoldDB" id="A0A9W7D143"/>
<feature type="transmembrane region" description="Helical" evidence="2">
    <location>
        <begin position="876"/>
        <end position="898"/>
    </location>
</feature>
<accession>A0A9W7D143</accession>
<keyword evidence="4" id="KW-1185">Reference proteome</keyword>
<feature type="transmembrane region" description="Helical" evidence="2">
    <location>
        <begin position="110"/>
        <end position="128"/>
    </location>
</feature>
<feature type="transmembrane region" description="Helical" evidence="2">
    <location>
        <begin position="696"/>
        <end position="715"/>
    </location>
</feature>
<evidence type="ECO:0000313" key="3">
    <source>
        <dbReference type="EMBL" id="GMF51412.1"/>
    </source>
</evidence>
<evidence type="ECO:0000256" key="2">
    <source>
        <dbReference type="SAM" id="Phobius"/>
    </source>
</evidence>
<feature type="transmembrane region" description="Helical" evidence="2">
    <location>
        <begin position="419"/>
        <end position="443"/>
    </location>
</feature>
<keyword evidence="2" id="KW-1133">Transmembrane helix</keyword>
<feature type="transmembrane region" description="Helical" evidence="2">
    <location>
        <begin position="237"/>
        <end position="256"/>
    </location>
</feature>
<comment type="caution">
    <text evidence="3">The sequence shown here is derived from an EMBL/GenBank/DDBJ whole genome shotgun (WGS) entry which is preliminary data.</text>
</comment>
<feature type="transmembrane region" description="Helical" evidence="2">
    <location>
        <begin position="583"/>
        <end position="604"/>
    </location>
</feature>
<gene>
    <name evidence="3" type="ORF">Pfra01_002076500</name>
</gene>
<feature type="region of interest" description="Disordered" evidence="1">
    <location>
        <begin position="837"/>
        <end position="860"/>
    </location>
</feature>
<reference evidence="3" key="1">
    <citation type="submission" date="2023-04" db="EMBL/GenBank/DDBJ databases">
        <title>Phytophthora fragariaefolia NBRC 109709.</title>
        <authorList>
            <person name="Ichikawa N."/>
            <person name="Sato H."/>
            <person name="Tonouchi N."/>
        </authorList>
    </citation>
    <scope>NUCLEOTIDE SEQUENCE</scope>
    <source>
        <strain evidence="3">NBRC 109709</strain>
    </source>
</reference>
<feature type="transmembrane region" description="Helical" evidence="2">
    <location>
        <begin position="463"/>
        <end position="486"/>
    </location>
</feature>
<feature type="transmembrane region" description="Helical" evidence="2">
    <location>
        <begin position="148"/>
        <end position="166"/>
    </location>
</feature>
<protein>
    <submittedName>
        <fullName evidence="3">Unnamed protein product</fullName>
    </submittedName>
</protein>
<proteinExistence type="predicted"/>
<sequence length="950" mass="106369">MLAEVRTTPLWRVIVVVTGALVPMVILVISQESIPLDDPAKGWRANYGFWIRVGILAGVVSVNLAVNATYIMQTAAFTFGRLILLFACQALSYTFVSIGITALVGFPVPFFALSTIPIFFVLLVASSFAVTGSKSTKNMLKCSDDLKVLFQFICAQMLMPVVYPIYEVVFVAASNTYYELPVILLLPIIKVIMQHIITLTLVRKEDMLPESVILTVDFFHAIYLATCMQSTSSTATVVIIITVDVLQSVSILFGLYRRSRSTLARAHRAAGMSGDRMSIVTILCFICSSSDKLNVQNLNGFRIQSCLPCSLSPPEKHILHRLEFLRQSRYASQLVSRSLSGAYQSSLVRVIPFNRSTYAAQVCGKSCWWQRCSSIQPFPSTRAVIPLNPATEFWTGDGRSSHSNTLQEGLEALFTLECLVLASYLQTSIAMFYANFVVVMVYLPSARYHTELQGVTPENVEDTVKSIFIFGTLEFVSFALLSVMVYERYGTQVFYHLAFVLETQELLPLQDPTAGWSANYGFWLRLGMLSAVTANTFIIQGTYMIDNFTISRCRLAGFMTGLSLIHTSASMAVAARLVFPIPFFYITMTPSFYVPLFTLLYVLLQNRSKPIIAFIAVQKVMGMVYPAYQILFHKLAETKFILPVLLLQPVIKIVAKNAVLRITKHLEDLTPETVIFTVDFFNALYLVSFMESASTLKTMIILIVTEISQTIMILIKMQRRAATILDRLHQTTGAFSSESLLETLCLLCRNPEKLEMQLNGNARVRSCLQHRLAMSDSTVLFMLEKAAREVSQPIHSWSSIETPKTSVVRFTGSCSPLKKFRLHFARHRVSVVHPTAPIKPQSVQPSSSERTRSHDISSVSSSIKTQQGAILRETLAMLYTMECLVLTAYLEAIIPLLYSNYILVMVHLPNAKLILYLWTTSAPKLLFDFLNSWISCPYKRLGSEEGSTQF</sequence>
<evidence type="ECO:0000313" key="4">
    <source>
        <dbReference type="Proteomes" id="UP001165121"/>
    </source>
</evidence>
<keyword evidence="2" id="KW-0472">Membrane</keyword>
<feature type="transmembrane region" description="Helical" evidence="2">
    <location>
        <begin position="611"/>
        <end position="628"/>
    </location>
</feature>
<keyword evidence="2" id="KW-0812">Transmembrane</keyword>
<feature type="transmembrane region" description="Helical" evidence="2">
    <location>
        <begin position="522"/>
        <end position="543"/>
    </location>
</feature>
<organism evidence="3 4">
    <name type="scientific">Phytophthora fragariaefolia</name>
    <dbReference type="NCBI Taxonomy" id="1490495"/>
    <lineage>
        <taxon>Eukaryota</taxon>
        <taxon>Sar</taxon>
        <taxon>Stramenopiles</taxon>
        <taxon>Oomycota</taxon>
        <taxon>Peronosporomycetes</taxon>
        <taxon>Peronosporales</taxon>
        <taxon>Peronosporaceae</taxon>
        <taxon>Phytophthora</taxon>
    </lineage>
</organism>
<feature type="transmembrane region" description="Helical" evidence="2">
    <location>
        <begin position="555"/>
        <end position="577"/>
    </location>
</feature>
<feature type="transmembrane region" description="Helical" evidence="2">
    <location>
        <begin position="9"/>
        <end position="29"/>
    </location>
</feature>
<dbReference type="EMBL" id="BSXT01002904">
    <property type="protein sequence ID" value="GMF51412.1"/>
    <property type="molecule type" value="Genomic_DNA"/>
</dbReference>
<feature type="transmembrane region" description="Helical" evidence="2">
    <location>
        <begin position="82"/>
        <end position="104"/>
    </location>
</feature>
<feature type="transmembrane region" description="Helical" evidence="2">
    <location>
        <begin position="49"/>
        <end position="70"/>
    </location>
</feature>
<dbReference type="Proteomes" id="UP001165121">
    <property type="component" value="Unassembled WGS sequence"/>
</dbReference>
<evidence type="ECO:0000256" key="1">
    <source>
        <dbReference type="SAM" id="MobiDB-lite"/>
    </source>
</evidence>
<dbReference type="OrthoDB" id="125122at2759"/>
<name>A0A9W7D143_9STRA</name>
<feature type="transmembrane region" description="Helical" evidence="2">
    <location>
        <begin position="178"/>
        <end position="200"/>
    </location>
</feature>